<keyword evidence="3" id="KW-0238">DNA-binding</keyword>
<dbReference type="GO" id="GO:0045892">
    <property type="term" value="P:negative regulation of DNA-templated transcription"/>
    <property type="evidence" value="ECO:0007669"/>
    <property type="project" value="InterPro"/>
</dbReference>
<feature type="region of interest" description="Disordered" evidence="5">
    <location>
        <begin position="131"/>
        <end position="164"/>
    </location>
</feature>
<evidence type="ECO:0000313" key="7">
    <source>
        <dbReference type="Proteomes" id="UP000271193"/>
    </source>
</evidence>
<feature type="compositionally biased region" description="Basic residues" evidence="5">
    <location>
        <begin position="155"/>
        <end position="164"/>
    </location>
</feature>
<evidence type="ECO:0000256" key="4">
    <source>
        <dbReference type="ARBA" id="ARBA00023163"/>
    </source>
</evidence>
<dbReference type="Pfam" id="PF03965">
    <property type="entry name" value="Penicillinase_R"/>
    <property type="match status" value="1"/>
</dbReference>
<dbReference type="InterPro" id="IPR005650">
    <property type="entry name" value="BlaI_family"/>
</dbReference>
<keyword evidence="7" id="KW-1185">Reference proteome</keyword>
<evidence type="ECO:0000256" key="2">
    <source>
        <dbReference type="ARBA" id="ARBA00023015"/>
    </source>
</evidence>
<dbReference type="AlphaFoldDB" id="A0A3G6TE63"/>
<evidence type="ECO:0000256" key="1">
    <source>
        <dbReference type="ARBA" id="ARBA00011046"/>
    </source>
</evidence>
<keyword evidence="2" id="KW-0805">Transcription regulation</keyword>
<dbReference type="EMBL" id="CP033932">
    <property type="protein sequence ID" value="AZB26129.1"/>
    <property type="molecule type" value="Genomic_DNA"/>
</dbReference>
<organism evidence="6 7">
    <name type="scientific">Chryseobacterium bernardetii</name>
    <dbReference type="NCBI Taxonomy" id="1241978"/>
    <lineage>
        <taxon>Bacteria</taxon>
        <taxon>Pseudomonadati</taxon>
        <taxon>Bacteroidota</taxon>
        <taxon>Flavobacteriia</taxon>
        <taxon>Flavobacteriales</taxon>
        <taxon>Weeksellaceae</taxon>
        <taxon>Chryseobacterium group</taxon>
        <taxon>Chryseobacterium</taxon>
    </lineage>
</organism>
<dbReference type="SUPFAM" id="SSF46785">
    <property type="entry name" value="Winged helix' DNA-binding domain"/>
    <property type="match status" value="1"/>
</dbReference>
<dbReference type="GO" id="GO:0003677">
    <property type="term" value="F:DNA binding"/>
    <property type="evidence" value="ECO:0007669"/>
    <property type="project" value="UniProtKB-KW"/>
</dbReference>
<keyword evidence="4" id="KW-0804">Transcription</keyword>
<gene>
    <name evidence="6" type="ORF">EG339_16790</name>
</gene>
<evidence type="ECO:0000313" key="6">
    <source>
        <dbReference type="EMBL" id="AZB26129.1"/>
    </source>
</evidence>
<dbReference type="RefSeq" id="WP_123871065.1">
    <property type="nucleotide sequence ID" value="NZ_CP033932.1"/>
</dbReference>
<proteinExistence type="inferred from homology"/>
<evidence type="ECO:0000256" key="3">
    <source>
        <dbReference type="ARBA" id="ARBA00023125"/>
    </source>
</evidence>
<protein>
    <submittedName>
        <fullName evidence="6">Transcriptional regulator</fullName>
    </submittedName>
</protein>
<dbReference type="GeneID" id="99066464"/>
<dbReference type="InterPro" id="IPR036390">
    <property type="entry name" value="WH_DNA-bd_sf"/>
</dbReference>
<name>A0A3G6TE63_9FLAO</name>
<evidence type="ECO:0000256" key="5">
    <source>
        <dbReference type="SAM" id="MobiDB-lite"/>
    </source>
</evidence>
<dbReference type="Proteomes" id="UP000271193">
    <property type="component" value="Chromosome"/>
</dbReference>
<dbReference type="KEGG" id="cben:EG339_16790"/>
<sequence length="164" mass="19460">MKINHLTSAEENFMKLFWKMESFYLKDVMEQHPEPKPHQNTVSTYLKILVEKGYLSTVKEGRIFKYTVLVPLEEYKKFLLKELSHNFFNDSGKEILDFLFIEKLISQDDLKGYFDLKIEIKPAKAEEPTFEYANDILSPKKEKKAKGKDKEKDKDKKKKKKKDS</sequence>
<accession>A0A3G6TE63</accession>
<dbReference type="Gene3D" id="1.10.10.10">
    <property type="entry name" value="Winged helix-like DNA-binding domain superfamily/Winged helix DNA-binding domain"/>
    <property type="match status" value="1"/>
</dbReference>
<reference evidence="7" key="1">
    <citation type="submission" date="2018-11" db="EMBL/GenBank/DDBJ databases">
        <title>Proposal to divide the Flavobacteriaceae and reorganize its genera based on Amino Acid Identity values calculated from whole genome sequences.</title>
        <authorList>
            <person name="Nicholson A.C."/>
            <person name="Gulvik C.A."/>
            <person name="Whitney A.M."/>
            <person name="Humrighouse B.W."/>
            <person name="Bell M."/>
            <person name="Holmes B."/>
            <person name="Steigerwalt A.G."/>
            <person name="Villarma A."/>
            <person name="Sheth M."/>
            <person name="Batra D."/>
            <person name="Pryor J."/>
            <person name="Bernardet J.-F."/>
            <person name="Hugo C."/>
            <person name="Kampfer P."/>
            <person name="Newman J."/>
            <person name="McQuiston J.R."/>
        </authorList>
    </citation>
    <scope>NUCLEOTIDE SEQUENCE [LARGE SCALE GENOMIC DNA]</scope>
    <source>
        <strain evidence="7">G0229</strain>
    </source>
</reference>
<comment type="similarity">
    <text evidence="1">Belongs to the BlaI transcriptional regulatory family.</text>
</comment>
<dbReference type="InterPro" id="IPR036388">
    <property type="entry name" value="WH-like_DNA-bd_sf"/>
</dbReference>